<protein>
    <submittedName>
        <fullName evidence="8">Uncharacterized protein</fullName>
    </submittedName>
</protein>
<dbReference type="InterPro" id="IPR001841">
    <property type="entry name" value="Znf_RING"/>
</dbReference>
<evidence type="ECO:0000256" key="3">
    <source>
        <dbReference type="ARBA" id="ARBA00022833"/>
    </source>
</evidence>
<dbReference type="EMBL" id="CACRZD030000007">
    <property type="protein sequence ID" value="CAA6662436.1"/>
    <property type="molecule type" value="Genomic_DNA"/>
</dbReference>
<dbReference type="PANTHER" id="PTHR46158">
    <property type="entry name" value="OS02G0165000 PROTEIN"/>
    <property type="match status" value="1"/>
</dbReference>
<feature type="compositionally biased region" description="Polar residues" evidence="5">
    <location>
        <begin position="75"/>
        <end position="84"/>
    </location>
</feature>
<dbReference type="InterPro" id="IPR011016">
    <property type="entry name" value="Znf_RING-CH"/>
</dbReference>
<evidence type="ECO:0000256" key="4">
    <source>
        <dbReference type="PROSITE-ProRule" id="PRU00175"/>
    </source>
</evidence>
<dbReference type="EMBL" id="LR743594">
    <property type="protein sequence ID" value="CAA2622860.1"/>
    <property type="molecule type" value="Genomic_DNA"/>
</dbReference>
<organism evidence="8">
    <name type="scientific">Spirodela intermedia</name>
    <name type="common">Intermediate duckweed</name>
    <dbReference type="NCBI Taxonomy" id="51605"/>
    <lineage>
        <taxon>Eukaryota</taxon>
        <taxon>Viridiplantae</taxon>
        <taxon>Streptophyta</taxon>
        <taxon>Embryophyta</taxon>
        <taxon>Tracheophyta</taxon>
        <taxon>Spermatophyta</taxon>
        <taxon>Magnoliopsida</taxon>
        <taxon>Liliopsida</taxon>
        <taxon>Araceae</taxon>
        <taxon>Lemnoideae</taxon>
        <taxon>Spirodela</taxon>
    </lineage>
</organism>
<dbReference type="SMART" id="SM00744">
    <property type="entry name" value="RINGv"/>
    <property type="match status" value="1"/>
</dbReference>
<evidence type="ECO:0000256" key="5">
    <source>
        <dbReference type="SAM" id="MobiDB-lite"/>
    </source>
</evidence>
<dbReference type="GO" id="GO:0008270">
    <property type="term" value="F:zinc ion binding"/>
    <property type="evidence" value="ECO:0007669"/>
    <property type="project" value="UniProtKB-KW"/>
</dbReference>
<dbReference type="Proteomes" id="UP001189122">
    <property type="component" value="Unassembled WGS sequence"/>
</dbReference>
<evidence type="ECO:0000313" key="9">
    <source>
        <dbReference type="Proteomes" id="UP001189122"/>
    </source>
</evidence>
<keyword evidence="3" id="KW-0862">Zinc</keyword>
<reference evidence="8 9" key="1">
    <citation type="submission" date="2019-12" db="EMBL/GenBank/DDBJ databases">
        <authorList>
            <person name="Scholz U."/>
            <person name="Mascher M."/>
            <person name="Fiebig A."/>
        </authorList>
    </citation>
    <scope>NUCLEOTIDE SEQUENCE</scope>
</reference>
<name>A0A7I8IWS0_SPIIN</name>
<feature type="domain" description="RING-type" evidence="6">
    <location>
        <begin position="246"/>
        <end position="294"/>
    </location>
</feature>
<gene>
    <name evidence="8" type="ORF">SI7747_07008821</name>
</gene>
<dbReference type="PANTHER" id="PTHR46158:SF1">
    <property type="entry name" value="RING_U-BOX SUPERFAMILY PROTEIN"/>
    <property type="match status" value="1"/>
</dbReference>
<dbReference type="Pfam" id="PF12906">
    <property type="entry name" value="RINGv"/>
    <property type="match status" value="1"/>
</dbReference>
<accession>A0A7I8IWS0</accession>
<keyword evidence="1" id="KW-0479">Metal-binding</keyword>
<evidence type="ECO:0000256" key="2">
    <source>
        <dbReference type="ARBA" id="ARBA00022771"/>
    </source>
</evidence>
<evidence type="ECO:0000259" key="6">
    <source>
        <dbReference type="PROSITE" id="PS50089"/>
    </source>
</evidence>
<keyword evidence="9" id="KW-1185">Reference proteome</keyword>
<evidence type="ECO:0000259" key="7">
    <source>
        <dbReference type="PROSITE" id="PS51292"/>
    </source>
</evidence>
<feature type="compositionally biased region" description="Polar residues" evidence="5">
    <location>
        <begin position="52"/>
        <end position="63"/>
    </location>
</feature>
<dbReference type="InterPro" id="IPR013083">
    <property type="entry name" value="Znf_RING/FYVE/PHD"/>
</dbReference>
<keyword evidence="2 4" id="KW-0863">Zinc-finger</keyword>
<feature type="region of interest" description="Disordered" evidence="5">
    <location>
        <begin position="23"/>
        <end position="110"/>
    </location>
</feature>
<dbReference type="PROSITE" id="PS50089">
    <property type="entry name" value="ZF_RING_2"/>
    <property type="match status" value="1"/>
</dbReference>
<feature type="domain" description="RING-CH-type" evidence="7">
    <location>
        <begin position="238"/>
        <end position="300"/>
    </location>
</feature>
<feature type="compositionally biased region" description="Low complexity" evidence="5">
    <location>
        <begin position="99"/>
        <end position="110"/>
    </location>
</feature>
<sequence length="396" mass="42228">MGPEQTVDVNHDFSAGHIVPIPEIHEENGDPAGAGEKFTPAHGRHPDLTVEIPSTNSEDSVSNHVRIRMPRTPMSVVSNKSSRTPRGGSSPWSLRIGASPGRPSPSRGSPYVRRLLQSFSSRLRGGGAFALIGRFSKAGGSPLFGSLAFTKVAAAPAAGPSSLPVTPVEKFPDGVWLVHSQPPERQADKHEDGGFFGAIFRIVPSTPRAADGSPSIQNGTSPLPFVFSVLYDSVHGEDIPEEEAVCRICLTELAEGGETLKLQCSCKGDLALAHRECAVKWFTVKGNKNCEVCKEEVQNLPVMLLRLPNVPSDGAVPSGDPQAVASNRWQDGRPPFHQVVEATAQPANGGPSKFMNQCGARIGSIFHFPEREIAPSPSPPPSLPPAPLNCRFPSIF</sequence>
<dbReference type="CDD" id="cd16495">
    <property type="entry name" value="RING_CH-C4HC3_MARCH"/>
    <property type="match status" value="1"/>
</dbReference>
<dbReference type="AlphaFoldDB" id="A0A7I8IWS0"/>
<evidence type="ECO:0000313" key="8">
    <source>
        <dbReference type="EMBL" id="CAA2622860.1"/>
    </source>
</evidence>
<dbReference type="SUPFAM" id="SSF57850">
    <property type="entry name" value="RING/U-box"/>
    <property type="match status" value="1"/>
</dbReference>
<evidence type="ECO:0000256" key="1">
    <source>
        <dbReference type="ARBA" id="ARBA00022723"/>
    </source>
</evidence>
<proteinExistence type="predicted"/>
<dbReference type="PROSITE" id="PS51292">
    <property type="entry name" value="ZF_RING_CH"/>
    <property type="match status" value="1"/>
</dbReference>
<dbReference type="Gene3D" id="3.30.40.10">
    <property type="entry name" value="Zinc/RING finger domain, C3HC4 (zinc finger)"/>
    <property type="match status" value="1"/>
</dbReference>